<protein>
    <submittedName>
        <fullName evidence="4">Response regulator receiver domain-containing protein</fullName>
    </submittedName>
</protein>
<proteinExistence type="predicted"/>
<sequence>MKILVVDDDVVIHKILEKTLYLSNFQDVTFAASAEEAAGLIARGTEPFDCLLIDINMPGANGDQLCRWVRERPGYAGTPIVMITALGEKKDIDRAFAAGASDYVTKPLNLPNLVYLMEQLRLSMRRKESQERNRAKAGDAAPDDGGVDFAAPMLLGGVAGEVELAAMEKYLIRLSKSGIRHEAGFAFVLRDAARLHSVCPPHIFRRILEVVGAKIAAALAGRNTLIAHAGYGAFVGVADGLAGDEDERAAIEREVGRGLERLGIPTPQGAVLRVVPVMSQPQQLCFAEGERAVEALYRHIGEAEARGWSTALAV</sequence>
<dbReference type="PROSITE" id="PS50110">
    <property type="entry name" value="RESPONSE_REGULATORY"/>
    <property type="match status" value="1"/>
</dbReference>
<evidence type="ECO:0000313" key="4">
    <source>
        <dbReference type="EMBL" id="SEG27374.1"/>
    </source>
</evidence>
<dbReference type="CDD" id="cd17574">
    <property type="entry name" value="REC_OmpR"/>
    <property type="match status" value="1"/>
</dbReference>
<feature type="domain" description="Response regulatory" evidence="3">
    <location>
        <begin position="2"/>
        <end position="121"/>
    </location>
</feature>
<dbReference type="AlphaFoldDB" id="A0A1H5YTQ0"/>
<evidence type="ECO:0000256" key="1">
    <source>
        <dbReference type="ARBA" id="ARBA00022553"/>
    </source>
</evidence>
<evidence type="ECO:0000256" key="2">
    <source>
        <dbReference type="PROSITE-ProRule" id="PRU00169"/>
    </source>
</evidence>
<keyword evidence="5" id="KW-1185">Reference proteome</keyword>
<organism evidence="4 5">
    <name type="scientific">Jhaorihella thermophila</name>
    <dbReference type="NCBI Taxonomy" id="488547"/>
    <lineage>
        <taxon>Bacteria</taxon>
        <taxon>Pseudomonadati</taxon>
        <taxon>Pseudomonadota</taxon>
        <taxon>Alphaproteobacteria</taxon>
        <taxon>Rhodobacterales</taxon>
        <taxon>Paracoccaceae</taxon>
        <taxon>Jhaorihella</taxon>
    </lineage>
</organism>
<gene>
    <name evidence="4" type="ORF">SAMN05421751_12240</name>
</gene>
<name>A0A1H5YTQ0_9RHOB</name>
<dbReference type="PANTHER" id="PTHR44591">
    <property type="entry name" value="STRESS RESPONSE REGULATOR PROTEIN 1"/>
    <property type="match status" value="1"/>
</dbReference>
<dbReference type="InterPro" id="IPR050595">
    <property type="entry name" value="Bact_response_regulator"/>
</dbReference>
<dbReference type="SMART" id="SM00448">
    <property type="entry name" value="REC"/>
    <property type="match status" value="1"/>
</dbReference>
<dbReference type="Gene3D" id="3.40.50.2300">
    <property type="match status" value="1"/>
</dbReference>
<accession>A0A1H5YTQ0</accession>
<dbReference type="GO" id="GO:0000160">
    <property type="term" value="P:phosphorelay signal transduction system"/>
    <property type="evidence" value="ECO:0007669"/>
    <property type="project" value="InterPro"/>
</dbReference>
<dbReference type="PANTHER" id="PTHR44591:SF3">
    <property type="entry name" value="RESPONSE REGULATORY DOMAIN-CONTAINING PROTEIN"/>
    <property type="match status" value="1"/>
</dbReference>
<dbReference type="OrthoDB" id="7326651at2"/>
<keyword evidence="1 2" id="KW-0597">Phosphoprotein</keyword>
<dbReference type="RefSeq" id="WP_160114899.1">
    <property type="nucleotide sequence ID" value="NZ_FNVD01000022.1"/>
</dbReference>
<feature type="modified residue" description="4-aspartylphosphate" evidence="2">
    <location>
        <position position="54"/>
    </location>
</feature>
<dbReference type="InterPro" id="IPR001789">
    <property type="entry name" value="Sig_transdc_resp-reg_receiver"/>
</dbReference>
<evidence type="ECO:0000259" key="3">
    <source>
        <dbReference type="PROSITE" id="PS50110"/>
    </source>
</evidence>
<dbReference type="Pfam" id="PF00072">
    <property type="entry name" value="Response_reg"/>
    <property type="match status" value="1"/>
</dbReference>
<dbReference type="InterPro" id="IPR011006">
    <property type="entry name" value="CheY-like_superfamily"/>
</dbReference>
<dbReference type="EMBL" id="FNVD01000022">
    <property type="protein sequence ID" value="SEG27374.1"/>
    <property type="molecule type" value="Genomic_DNA"/>
</dbReference>
<evidence type="ECO:0000313" key="5">
    <source>
        <dbReference type="Proteomes" id="UP000236742"/>
    </source>
</evidence>
<reference evidence="4 5" key="1">
    <citation type="submission" date="2016-10" db="EMBL/GenBank/DDBJ databases">
        <authorList>
            <person name="de Groot N.N."/>
        </authorList>
    </citation>
    <scope>NUCLEOTIDE SEQUENCE [LARGE SCALE GENOMIC DNA]</scope>
    <source>
        <strain evidence="4 5">DSM 23413</strain>
    </source>
</reference>
<dbReference type="Proteomes" id="UP000236742">
    <property type="component" value="Unassembled WGS sequence"/>
</dbReference>
<dbReference type="SUPFAM" id="SSF52172">
    <property type="entry name" value="CheY-like"/>
    <property type="match status" value="1"/>
</dbReference>